<protein>
    <submittedName>
        <fullName evidence="2">Uncharacterized protein</fullName>
    </submittedName>
</protein>
<proteinExistence type="predicted"/>
<dbReference type="RefSeq" id="WP_221004889.1">
    <property type="nucleotide sequence ID" value="NZ_CP081150.1"/>
</dbReference>
<feature type="signal peptide" evidence="1">
    <location>
        <begin position="1"/>
        <end position="19"/>
    </location>
</feature>
<keyword evidence="1" id="KW-0732">Signal</keyword>
<gene>
    <name evidence="2" type="ORF">K4H28_08995</name>
</gene>
<dbReference type="Proteomes" id="UP000825679">
    <property type="component" value="Chromosome"/>
</dbReference>
<feature type="chain" id="PRO_5046563388" evidence="1">
    <location>
        <begin position="20"/>
        <end position="177"/>
    </location>
</feature>
<evidence type="ECO:0000313" key="2">
    <source>
        <dbReference type="EMBL" id="QZA76483.1"/>
    </source>
</evidence>
<name>A0ABX8Z1N2_9NEIS</name>
<evidence type="ECO:0000313" key="3">
    <source>
        <dbReference type="Proteomes" id="UP000825679"/>
    </source>
</evidence>
<evidence type="ECO:0000256" key="1">
    <source>
        <dbReference type="SAM" id="SignalP"/>
    </source>
</evidence>
<organism evidence="2 3">
    <name type="scientific">Deefgea tanakiae</name>
    <dbReference type="NCBI Taxonomy" id="2865840"/>
    <lineage>
        <taxon>Bacteria</taxon>
        <taxon>Pseudomonadati</taxon>
        <taxon>Pseudomonadota</taxon>
        <taxon>Betaproteobacteria</taxon>
        <taxon>Neisseriales</taxon>
        <taxon>Chitinibacteraceae</taxon>
        <taxon>Deefgea</taxon>
    </lineage>
</organism>
<accession>A0ABX8Z1N2</accession>
<reference evidence="2 3" key="1">
    <citation type="submission" date="2021-08" db="EMBL/GenBank/DDBJ databases">
        <title>complete genome sequencing of Deefgea sp. D25.</title>
        <authorList>
            <person name="Bae J.-W."/>
            <person name="Gim D.-H."/>
        </authorList>
    </citation>
    <scope>NUCLEOTIDE SEQUENCE [LARGE SCALE GENOMIC DNA]</scope>
    <source>
        <strain evidence="2 3">D25</strain>
    </source>
</reference>
<sequence>MLKQSLLAIALILPMSVYASSTKKPEAGSPFTKARNQAAGNLSTNIVTLQKMANLCTNDKNADKIKTSVSDWQTRNKPFLKMHYGYVTALIESVQEKATEEELKKFKENLVKVNNDNANTIIKTLVDKDGKDLACEKYFTYLDGGEMDIKAGKPDYATLKEMLDFANKAPAETKAKK</sequence>
<keyword evidence="3" id="KW-1185">Reference proteome</keyword>
<dbReference type="EMBL" id="CP081150">
    <property type="protein sequence ID" value="QZA76483.1"/>
    <property type="molecule type" value="Genomic_DNA"/>
</dbReference>